<name>A0A3L0W256_ECOLX</name>
<dbReference type="EMBL" id="RNRV01000013">
    <property type="protein sequence ID" value="MHO04607.1"/>
    <property type="molecule type" value="Genomic_DNA"/>
</dbReference>
<protein>
    <submittedName>
        <fullName evidence="1">Uncharacterized protein</fullName>
    </submittedName>
</protein>
<gene>
    <name evidence="1" type="ORF">D9F05_09505</name>
</gene>
<sequence length="261" mass="29463">MSNPLKAHELVQVVSGLVRMPPELLAQIANVPVKNLDTWLQGKQQNLLSTSIRAVLRAIGIEIGAEGAYLSADRVHYWHLDDRMFRQRKGSVYRQLTLISKMLTDCQITEVLMDGTSAPRSGCRYFMLSKRDGSPVRLVIRVNVGLFRKPQVTPDVVRGAMWRDESDEHVVPVCDPVFWSRVVSRDLTIHEFDWIFSGSYDSTSWADVGLAAREAGVRPHDLMGYIHQQAEFARKNAHASANRSGVMVLEDNVTWLHQQAV</sequence>
<proteinExistence type="predicted"/>
<evidence type="ECO:0000313" key="1">
    <source>
        <dbReference type="EMBL" id="MHO04607.1"/>
    </source>
</evidence>
<accession>A0A3L0W256</accession>
<dbReference type="AlphaFoldDB" id="A0A3L0W256"/>
<organism evidence="1">
    <name type="scientific">Escherichia coli</name>
    <dbReference type="NCBI Taxonomy" id="562"/>
    <lineage>
        <taxon>Bacteria</taxon>
        <taxon>Pseudomonadati</taxon>
        <taxon>Pseudomonadota</taxon>
        <taxon>Gammaproteobacteria</taxon>
        <taxon>Enterobacterales</taxon>
        <taxon>Enterobacteriaceae</taxon>
        <taxon>Escherichia</taxon>
    </lineage>
</organism>
<comment type="caution">
    <text evidence="1">The sequence shown here is derived from an EMBL/GenBank/DDBJ whole genome shotgun (WGS) entry which is preliminary data.</text>
</comment>
<reference evidence="1" key="1">
    <citation type="submission" date="2018-10" db="EMBL/GenBank/DDBJ databases">
        <authorList>
            <consortium name="NARMS: The National Antimicrobial Resistance Monitoring System"/>
        </authorList>
    </citation>
    <scope>NUCLEOTIDE SEQUENCE [LARGE SCALE GENOMIC DNA]</scope>
    <source>
        <strain evidence="1">CVM N17EC0388</strain>
    </source>
</reference>